<sequence>MEWNVRSFQGDGQAEFTVPDDFIPRHLFKREVENALHGGRLECGLRQSNKPGLQMWGYGA</sequence>
<gene>
    <name evidence="1" type="ORF">AA14337_0275</name>
</gene>
<dbReference type="Proteomes" id="UP001065047">
    <property type="component" value="Unassembled WGS sequence"/>
</dbReference>
<comment type="caution">
    <text evidence="1">The sequence shown here is derived from an EMBL/GenBank/DDBJ whole genome shotgun (WGS) entry which is preliminary data.</text>
</comment>
<name>A0ABQ0PM32_9PROT</name>
<accession>A0ABQ0PM32</accession>
<organism evidence="1 2">
    <name type="scientific">Acetobacter malorum DSM 14337</name>
    <dbReference type="NCBI Taxonomy" id="1307910"/>
    <lineage>
        <taxon>Bacteria</taxon>
        <taxon>Pseudomonadati</taxon>
        <taxon>Pseudomonadota</taxon>
        <taxon>Alphaproteobacteria</taxon>
        <taxon>Acetobacterales</taxon>
        <taxon>Acetobacteraceae</taxon>
        <taxon>Acetobacter</taxon>
    </lineage>
</organism>
<keyword evidence="2" id="KW-1185">Reference proteome</keyword>
<evidence type="ECO:0008006" key="3">
    <source>
        <dbReference type="Google" id="ProtNLM"/>
    </source>
</evidence>
<protein>
    <recommendedName>
        <fullName evidence="3">Transposase</fullName>
    </recommendedName>
</protein>
<proteinExistence type="predicted"/>
<reference evidence="1" key="1">
    <citation type="submission" date="2013-04" db="EMBL/GenBank/DDBJ databases">
        <title>The genome sequencing project of 58 acetic acid bacteria.</title>
        <authorList>
            <person name="Okamoto-Kainuma A."/>
            <person name="Ishikawa M."/>
            <person name="Umino S."/>
            <person name="Koizumi Y."/>
            <person name="Shiwa Y."/>
            <person name="Yoshikawa H."/>
            <person name="Matsutani M."/>
            <person name="Matsushita K."/>
        </authorList>
    </citation>
    <scope>NUCLEOTIDE SEQUENCE</scope>
    <source>
        <strain evidence="1">DSM 14337</strain>
    </source>
</reference>
<dbReference type="EMBL" id="BAPF01000003">
    <property type="protein sequence ID" value="GBQ75654.1"/>
    <property type="molecule type" value="Genomic_DNA"/>
</dbReference>
<evidence type="ECO:0000313" key="2">
    <source>
        <dbReference type="Proteomes" id="UP001065047"/>
    </source>
</evidence>
<evidence type="ECO:0000313" key="1">
    <source>
        <dbReference type="EMBL" id="GBQ75654.1"/>
    </source>
</evidence>